<protein>
    <submittedName>
        <fullName evidence="2">Uncharacterized protein</fullName>
    </submittedName>
</protein>
<comment type="caution">
    <text evidence="2">The sequence shown here is derived from an EMBL/GenBank/DDBJ whole genome shotgun (WGS) entry which is preliminary data.</text>
</comment>
<keyword evidence="3" id="KW-1185">Reference proteome</keyword>
<dbReference type="PaxDb" id="73239-Q7REH2"/>
<evidence type="ECO:0000256" key="1">
    <source>
        <dbReference type="SAM" id="SignalP"/>
    </source>
</evidence>
<organism evidence="2 3">
    <name type="scientific">Plasmodium yoelii yoelii</name>
    <dbReference type="NCBI Taxonomy" id="73239"/>
    <lineage>
        <taxon>Eukaryota</taxon>
        <taxon>Sar</taxon>
        <taxon>Alveolata</taxon>
        <taxon>Apicomplexa</taxon>
        <taxon>Aconoidasida</taxon>
        <taxon>Haemosporida</taxon>
        <taxon>Plasmodiidae</taxon>
        <taxon>Plasmodium</taxon>
        <taxon>Plasmodium (Vinckeia)</taxon>
    </lineage>
</organism>
<dbReference type="Proteomes" id="UP000008553">
    <property type="component" value="Unassembled WGS sequence"/>
</dbReference>
<dbReference type="EMBL" id="AABL01001596">
    <property type="protein sequence ID" value="EAA17072.1"/>
    <property type="molecule type" value="Genomic_DNA"/>
</dbReference>
<feature type="signal peptide" evidence="1">
    <location>
        <begin position="1"/>
        <end position="25"/>
    </location>
</feature>
<proteinExistence type="predicted"/>
<evidence type="ECO:0000313" key="3">
    <source>
        <dbReference type="Proteomes" id="UP000008553"/>
    </source>
</evidence>
<name>Q7REH2_PLAYO</name>
<dbReference type="InParanoid" id="Q7REH2"/>
<sequence length="66" mass="7880">MNKFYIQIVFFLLTISLYVNNKALATELAPKTSTTSNSTHHYYTKYNNIYNVYCIFHYEHIKYTSV</sequence>
<reference evidence="2 3" key="1">
    <citation type="journal article" date="2002" name="Nature">
        <title>Genome sequence and comparative analysis of the model rodent malaria parasite Plasmodium yoelii yoelii.</title>
        <authorList>
            <person name="Carlton J.M."/>
            <person name="Angiuoli S.V."/>
            <person name="Suh B.B."/>
            <person name="Kooij T.W."/>
            <person name="Pertea M."/>
            <person name="Silva J.C."/>
            <person name="Ermolaeva M.D."/>
            <person name="Allen J.E."/>
            <person name="Selengut J.D."/>
            <person name="Koo H.L."/>
            <person name="Peterson J.D."/>
            <person name="Pop M."/>
            <person name="Kosack D.S."/>
            <person name="Shumway M.F."/>
            <person name="Bidwell S.L."/>
            <person name="Shallom S.J."/>
            <person name="van Aken S.E."/>
            <person name="Riedmuller S.B."/>
            <person name="Feldblyum T.V."/>
            <person name="Cho J.K."/>
            <person name="Quackenbush J."/>
            <person name="Sedegah M."/>
            <person name="Shoaibi A."/>
            <person name="Cummings L.M."/>
            <person name="Florens L."/>
            <person name="Yates J.R."/>
            <person name="Raine J.D."/>
            <person name="Sinden R.E."/>
            <person name="Harris M.A."/>
            <person name="Cunningham D.A."/>
            <person name="Preiser P.R."/>
            <person name="Bergman L.W."/>
            <person name="Vaidya A.B."/>
            <person name="van Lin L.H."/>
            <person name="Janse C.J."/>
            <person name="Waters A.P."/>
            <person name="Smith H.O."/>
            <person name="White O.R."/>
            <person name="Salzberg S.L."/>
            <person name="Venter J.C."/>
            <person name="Fraser C.M."/>
            <person name="Hoffman S.L."/>
            <person name="Gardner M.J."/>
            <person name="Carucci D.J."/>
        </authorList>
    </citation>
    <scope>NUCLEOTIDE SEQUENCE [LARGE SCALE GENOMIC DNA]</scope>
    <source>
        <strain evidence="2 3">17XNL</strain>
    </source>
</reference>
<dbReference type="AlphaFoldDB" id="Q7REH2"/>
<keyword evidence="1" id="KW-0732">Signal</keyword>
<evidence type="ECO:0000313" key="2">
    <source>
        <dbReference type="EMBL" id="EAA17072.1"/>
    </source>
</evidence>
<gene>
    <name evidence="2" type="ORF">PY05092</name>
</gene>
<accession>Q7REH2</accession>
<feature type="chain" id="PRO_5004291952" evidence="1">
    <location>
        <begin position="26"/>
        <end position="66"/>
    </location>
</feature>